<proteinExistence type="inferred from homology"/>
<comment type="caution">
    <text evidence="10">The sequence shown here is derived from an EMBL/GenBank/DDBJ whole genome shotgun (WGS) entry which is preliminary data.</text>
</comment>
<dbReference type="EMBL" id="SRMA01025191">
    <property type="protein sequence ID" value="TRY98076.1"/>
    <property type="molecule type" value="Genomic_DNA"/>
</dbReference>
<dbReference type="GO" id="GO:0016829">
    <property type="term" value="F:lyase activity"/>
    <property type="evidence" value="ECO:0007669"/>
    <property type="project" value="UniProtKB-KW"/>
</dbReference>
<dbReference type="InterPro" id="IPR027521">
    <property type="entry name" value="Usb1"/>
</dbReference>
<keyword evidence="3" id="KW-0456">Lyase</keyword>
<dbReference type="STRING" id="623744.A0A553R7D0"/>
<comment type="catalytic activity">
    <reaction evidence="6">
        <text>a 3'-end uridylyl-adenosine-RNA = a 3'-end 2',3'-cyclophospho-uridine-RNA + adenosine</text>
        <dbReference type="Rhea" id="RHEA:67896"/>
        <dbReference type="Rhea" id="RHEA-COMP:17385"/>
        <dbReference type="Rhea" id="RHEA-COMP:17386"/>
        <dbReference type="ChEBI" id="CHEBI:16335"/>
        <dbReference type="ChEBI" id="CHEBI:85644"/>
        <dbReference type="ChEBI" id="CHEBI:176518"/>
    </reaction>
    <physiologicalReaction direction="left-to-right" evidence="6">
        <dbReference type="Rhea" id="RHEA:67897"/>
    </physiologicalReaction>
</comment>
<dbReference type="AlphaFoldDB" id="A0A553R7D0"/>
<feature type="active site" description="Proton donor/acceptor" evidence="8">
    <location>
        <position position="217"/>
    </location>
</feature>
<evidence type="ECO:0000256" key="8">
    <source>
        <dbReference type="HAMAP-Rule" id="MF_03040"/>
    </source>
</evidence>
<dbReference type="EC" id="3.1.4.-" evidence="8"/>
<dbReference type="PANTHER" id="PTHR13522:SF3">
    <property type="entry name" value="U6 SNRNA PHOSPHODIESTERASE 1"/>
    <property type="match status" value="1"/>
</dbReference>
<evidence type="ECO:0000256" key="9">
    <source>
        <dbReference type="SAM" id="MobiDB-lite"/>
    </source>
</evidence>
<evidence type="ECO:0000256" key="3">
    <source>
        <dbReference type="ARBA" id="ARBA00023239"/>
    </source>
</evidence>
<comment type="subcellular location">
    <subcellularLocation>
        <location evidence="8">Nucleus</location>
    </subcellularLocation>
</comment>
<evidence type="ECO:0000256" key="5">
    <source>
        <dbReference type="ARBA" id="ARBA00029300"/>
    </source>
</evidence>
<dbReference type="InterPro" id="IPR009097">
    <property type="entry name" value="Cyclic_Pdiesterase"/>
</dbReference>
<evidence type="ECO:0000256" key="1">
    <source>
        <dbReference type="ARBA" id="ARBA00022722"/>
    </source>
</evidence>
<dbReference type="HAMAP" id="MF_03040">
    <property type="entry name" value="USB1"/>
    <property type="match status" value="1"/>
</dbReference>
<dbReference type="SUPFAM" id="SSF55144">
    <property type="entry name" value="LigT-like"/>
    <property type="match status" value="1"/>
</dbReference>
<gene>
    <name evidence="8" type="primary">USB1</name>
    <name evidence="10" type="ORF">DNTS_023529</name>
</gene>
<reference evidence="10 11" key="1">
    <citation type="journal article" date="2019" name="Sci. Data">
        <title>Hybrid genome assembly and annotation of Danionella translucida.</title>
        <authorList>
            <person name="Kadobianskyi M."/>
            <person name="Schulze L."/>
            <person name="Schuelke M."/>
            <person name="Judkewitz B."/>
        </authorList>
    </citation>
    <scope>NUCLEOTIDE SEQUENCE [LARGE SCALE GENOMIC DNA]</scope>
    <source>
        <strain evidence="10 11">Bolton</strain>
    </source>
</reference>
<dbReference type="GO" id="GO:0034477">
    <property type="term" value="P:U6 snRNA 3'-end processing"/>
    <property type="evidence" value="ECO:0007669"/>
    <property type="project" value="UniProtKB-UniRule"/>
</dbReference>
<comment type="similarity">
    <text evidence="8">Belongs to the 2H phosphoesterase superfamily. USB1 family.</text>
</comment>
<sequence length="274" mass="31671">MIVSYSSSSSEEESSPKDDSLHLKKRQKLDTETRDPFKDESGRRMEDKSPRLPLPETIKGMFRELEEKWTDNCEEHGGRMRSFQHERGNWATHLFIPYEPNEAFMEVLNDIMELAQAQGIPLTISEEFHLSLSKTVILRHHWIQPFVQSLRTGLTQFPKFFCTGDKLSVYCNAEKTRTFLGAKISTGTPHLLELIKIVDHSMVEFNLSTFYKDPSFHISFAWCVGDHSEKLEKICSSELQGVIDTHEEGPFLMRLNCRELRCKSGNKVFVLPLQ</sequence>
<keyword evidence="11" id="KW-1185">Reference proteome</keyword>
<protein>
    <recommendedName>
        <fullName evidence="8">U6 snRNA phosphodiesterase</fullName>
        <ecNumber evidence="8">3.1.4.-</ecNumber>
    </recommendedName>
</protein>
<evidence type="ECO:0000256" key="4">
    <source>
        <dbReference type="ARBA" id="ARBA00023242"/>
    </source>
</evidence>
<dbReference type="PANTHER" id="PTHR13522">
    <property type="entry name" value="U6 SNRNA PHOSPHODIESTERASE 1"/>
    <property type="match status" value="1"/>
</dbReference>
<dbReference type="OrthoDB" id="49151at2759"/>
<keyword evidence="1 8" id="KW-0540">Nuclease</keyword>
<dbReference type="FunFam" id="3.90.1140.10:FF:000002">
    <property type="entry name" value="U6 snRNA phosphodiesterase"/>
    <property type="match status" value="1"/>
</dbReference>
<keyword evidence="4 8" id="KW-0539">Nucleus</keyword>
<evidence type="ECO:0000256" key="7">
    <source>
        <dbReference type="ARBA" id="ARBA00046102"/>
    </source>
</evidence>
<feature type="active site" description="Proton donor/acceptor" evidence="8">
    <location>
        <position position="129"/>
    </location>
</feature>
<keyword evidence="2 8" id="KW-0378">Hydrolase</keyword>
<dbReference type="GO" id="GO:1990838">
    <property type="term" value="F:poly(U)-specific exoribonuclease activity, producing 3' uridine cyclic phosphate ends"/>
    <property type="evidence" value="ECO:0007669"/>
    <property type="project" value="UniProtKB-UniRule"/>
</dbReference>
<comment type="function">
    <text evidence="7">3'-5' RNA exonuclease that trims the 3' end of oligo(U) and oligo(A) tracts of the pre-U6 small nuclear RNA (snRNA) molecule, leading to the formation of a mature U6 snRNA 3' end-terminated with a 2',3'-cyclic phosphate. Participates in the U6 snRNA 3' end processing that prevents U6 snRNA degradation. In addition also removes uridines from the 3' end of U6atac snRNA and possibly the vault RNA VTRNA1-1.</text>
</comment>
<evidence type="ECO:0000256" key="6">
    <source>
        <dbReference type="ARBA" id="ARBA00029305"/>
    </source>
</evidence>
<feature type="compositionally biased region" description="Basic and acidic residues" evidence="9">
    <location>
        <begin position="14"/>
        <end position="50"/>
    </location>
</feature>
<dbReference type="Proteomes" id="UP000316079">
    <property type="component" value="Unassembled WGS sequence"/>
</dbReference>
<dbReference type="Pfam" id="PF09749">
    <property type="entry name" value="HVSL"/>
    <property type="match status" value="1"/>
</dbReference>
<evidence type="ECO:0000313" key="11">
    <source>
        <dbReference type="Proteomes" id="UP000316079"/>
    </source>
</evidence>
<accession>A0A553R7D0</accession>
<evidence type="ECO:0000256" key="2">
    <source>
        <dbReference type="ARBA" id="ARBA00022801"/>
    </source>
</evidence>
<comment type="catalytic activity">
    <reaction evidence="5">
        <text>a 3'-end uridylyl-uridine-RNA = a 3'-end 2',3'-cyclophospho-uridine-RNA + uridine</text>
        <dbReference type="Rhea" id="RHEA:46052"/>
        <dbReference type="Rhea" id="RHEA-COMP:17384"/>
        <dbReference type="Rhea" id="RHEA-COMP:17385"/>
        <dbReference type="ChEBI" id="CHEBI:16704"/>
        <dbReference type="ChEBI" id="CHEBI:85643"/>
        <dbReference type="ChEBI" id="CHEBI:85644"/>
    </reaction>
    <physiologicalReaction direction="left-to-right" evidence="5">
        <dbReference type="Rhea" id="RHEA:46053"/>
    </physiologicalReaction>
</comment>
<evidence type="ECO:0000313" key="10">
    <source>
        <dbReference type="EMBL" id="TRY98076.1"/>
    </source>
</evidence>
<feature type="region of interest" description="Disordered" evidence="9">
    <location>
        <begin position="1"/>
        <end position="53"/>
    </location>
</feature>
<organism evidence="10 11">
    <name type="scientific">Danionella cerebrum</name>
    <dbReference type="NCBI Taxonomy" id="2873325"/>
    <lineage>
        <taxon>Eukaryota</taxon>
        <taxon>Metazoa</taxon>
        <taxon>Chordata</taxon>
        <taxon>Craniata</taxon>
        <taxon>Vertebrata</taxon>
        <taxon>Euteleostomi</taxon>
        <taxon>Actinopterygii</taxon>
        <taxon>Neopterygii</taxon>
        <taxon>Teleostei</taxon>
        <taxon>Ostariophysi</taxon>
        <taxon>Cypriniformes</taxon>
        <taxon>Danionidae</taxon>
        <taxon>Danioninae</taxon>
        <taxon>Danionella</taxon>
    </lineage>
</organism>
<dbReference type="GO" id="GO:0005634">
    <property type="term" value="C:nucleus"/>
    <property type="evidence" value="ECO:0007669"/>
    <property type="project" value="UniProtKB-SubCell"/>
</dbReference>
<name>A0A553R7D0_9TELE</name>
<comment type="function">
    <text evidence="8">Phosphodiesterase responsible for the U6 snRNA 3' end processing. Acts as an exoribonuclease (RNase) responsible for trimming the poly(U) tract of the last nucleotides in the pre-U6 snRNA molecule, leading to the formation of mature U6 snRNA.</text>
</comment>
<dbReference type="Gene3D" id="3.90.1140.10">
    <property type="entry name" value="Cyclic phosphodiesterase"/>
    <property type="match status" value="1"/>
</dbReference>